<organism evidence="2">
    <name type="scientific">Triticum aestivum</name>
    <name type="common">Wheat</name>
    <dbReference type="NCBI Taxonomy" id="4565"/>
    <lineage>
        <taxon>Eukaryota</taxon>
        <taxon>Viridiplantae</taxon>
        <taxon>Streptophyta</taxon>
        <taxon>Embryophyta</taxon>
        <taxon>Tracheophyta</taxon>
        <taxon>Spermatophyta</taxon>
        <taxon>Magnoliopsida</taxon>
        <taxon>Liliopsida</taxon>
        <taxon>Poales</taxon>
        <taxon>Poaceae</taxon>
        <taxon>BOP clade</taxon>
        <taxon>Pooideae</taxon>
        <taxon>Triticodae</taxon>
        <taxon>Triticeae</taxon>
        <taxon>Triticinae</taxon>
        <taxon>Triticum</taxon>
    </lineage>
</organism>
<dbReference type="Gramene" id="TraesARI2B03G00937200.1">
    <property type="protein sequence ID" value="TraesARI2B03G00937200.1"/>
    <property type="gene ID" value="TraesARI2B03G00937200"/>
</dbReference>
<feature type="transmembrane region" description="Helical" evidence="1">
    <location>
        <begin position="28"/>
        <end position="51"/>
    </location>
</feature>
<dbReference type="Gramene" id="TraesJUL2B03G00926360.2">
    <property type="protein sequence ID" value="TraesJUL2B03G00926360.2"/>
    <property type="gene ID" value="TraesJUL2B03G00926360"/>
</dbReference>
<dbReference type="Gramene" id="TraesKAR2B01G0202880.1">
    <property type="protein sequence ID" value="cds.TraesKAR2B01G0202880.1"/>
    <property type="gene ID" value="TraesKAR2B01G0202880"/>
</dbReference>
<dbReference type="Gramene" id="TraesCS2B03G0623800.1">
    <property type="protein sequence ID" value="TraesCS2B03G0623800.1.CDS"/>
    <property type="gene ID" value="TraesCS2B03G0623800"/>
</dbReference>
<feature type="transmembrane region" description="Helical" evidence="1">
    <location>
        <begin position="96"/>
        <end position="114"/>
    </location>
</feature>
<dbReference type="OrthoDB" id="1722217at2759"/>
<dbReference type="SUPFAM" id="SSF109604">
    <property type="entry name" value="HD-domain/PDEase-like"/>
    <property type="match status" value="1"/>
</dbReference>
<sequence>MAEARRRPGGELHMCELKHNHKTSIPTFLSTCGNFTLTRVSAMVVYVGLLHDSVDDSFVEYDHIFHMFGAGVADLVEGLCIPLLTDFDHCLRGIRIMGLVVSTFIFVGILKLLARSTANIVI</sequence>
<dbReference type="Gramene" id="TraesCLE_scaffold_035690_01G000100.1">
    <property type="protein sequence ID" value="TraesCLE_scaffold_035690_01G000100.1"/>
    <property type="gene ID" value="TraesCLE_scaffold_035690_01G000100"/>
</dbReference>
<dbReference type="OMA" id="EYDHIFH"/>
<reference evidence="2" key="1">
    <citation type="submission" date="2018-08" db="EMBL/GenBank/DDBJ databases">
        <authorList>
            <person name="Rossello M."/>
        </authorList>
    </citation>
    <scope>NUCLEOTIDE SEQUENCE [LARGE SCALE GENOMIC DNA]</scope>
    <source>
        <strain evidence="2">cv. Chinese Spring</strain>
    </source>
</reference>
<dbReference type="PaxDb" id="4565-Traes_2BS_540A7DC0D1.2"/>
<dbReference type="Gramene" id="TraesMAC2B03G00919940.1">
    <property type="protein sequence ID" value="TraesMAC2B03G00919940.1"/>
    <property type="gene ID" value="TraesMAC2B03G00919940"/>
</dbReference>
<dbReference type="Gramene" id="TraesSYM2B03G00933470.1">
    <property type="protein sequence ID" value="TraesSYM2B03G00933470.1"/>
    <property type="gene ID" value="TraesSYM2B03G00933470"/>
</dbReference>
<protein>
    <submittedName>
        <fullName evidence="2">Uncharacterized protein</fullName>
    </submittedName>
</protein>
<dbReference type="Gramene" id="TraesCS2B02G254300.1">
    <property type="protein sequence ID" value="TraesCS2B02G254300.1"/>
    <property type="gene ID" value="TraesCS2B02G254300"/>
</dbReference>
<dbReference type="Gramene" id="TraesJAG2B03G00920150.1">
    <property type="protein sequence ID" value="TraesJAG2B03G00920150.1"/>
    <property type="gene ID" value="TraesJAG2B03G00920150"/>
</dbReference>
<evidence type="ECO:0000256" key="1">
    <source>
        <dbReference type="SAM" id="Phobius"/>
    </source>
</evidence>
<keyword evidence="1" id="KW-0812">Transmembrane</keyword>
<accession>A0A3B6C4R4</accession>
<name>A0A3B6C4R4_WHEAT</name>
<dbReference type="Gramene" id="TraesCAD_scaffold_229837_01G000100.1">
    <property type="protein sequence ID" value="TraesCAD_scaffold_229837_01G000100.1"/>
    <property type="gene ID" value="TraesCAD_scaffold_229837_01G000100"/>
</dbReference>
<dbReference type="Gramene" id="TraesKAR2B01G0202880.2">
    <property type="protein sequence ID" value="cds.TraesKAR2B01G0202880.2"/>
    <property type="gene ID" value="TraesKAR2B01G0202880"/>
</dbReference>
<dbReference type="Gramene" id="TraesJUL2B03G00926360.1">
    <property type="protein sequence ID" value="TraesJUL2B03G00926360.1"/>
    <property type="gene ID" value="TraesJUL2B03G00926360"/>
</dbReference>
<keyword evidence="1" id="KW-1133">Transmembrane helix</keyword>
<dbReference type="AlphaFoldDB" id="A0A3B6C4R4"/>
<keyword evidence="3" id="KW-1185">Reference proteome</keyword>
<dbReference type="STRING" id="4565.A0A3B6C4R4"/>
<dbReference type="Gramene" id="TraesNOR2B03G00933730.1">
    <property type="protein sequence ID" value="TraesNOR2B03G00933730.1"/>
    <property type="gene ID" value="TraesNOR2B03G00933730"/>
</dbReference>
<evidence type="ECO:0000313" key="3">
    <source>
        <dbReference type="Proteomes" id="UP000019116"/>
    </source>
</evidence>
<reference evidence="2" key="2">
    <citation type="submission" date="2018-10" db="UniProtKB">
        <authorList>
            <consortium name="EnsemblPlants"/>
        </authorList>
    </citation>
    <scope>IDENTIFICATION</scope>
</reference>
<dbReference type="Proteomes" id="UP000019116">
    <property type="component" value="Chromosome 2B"/>
</dbReference>
<proteinExistence type="predicted"/>
<evidence type="ECO:0000313" key="2">
    <source>
        <dbReference type="EnsemblPlants" id="TraesCS2B02G254300.1"/>
    </source>
</evidence>
<dbReference type="Gramene" id="TraesROB_scaffold_008183_01G000100.1">
    <property type="protein sequence ID" value="TraesROB_scaffold_008183_01G000100.1"/>
    <property type="gene ID" value="TraesROB_scaffold_008183_01G000100"/>
</dbReference>
<keyword evidence="1" id="KW-0472">Membrane</keyword>
<dbReference type="Gene3D" id="1.10.3210.10">
    <property type="entry name" value="Hypothetical protein af1432"/>
    <property type="match status" value="1"/>
</dbReference>
<dbReference type="EnsemblPlants" id="TraesCS2B02G254300.1">
    <property type="protein sequence ID" value="TraesCS2B02G254300.1"/>
    <property type="gene ID" value="TraesCS2B02G254300"/>
</dbReference>